<dbReference type="CDD" id="cd16664">
    <property type="entry name" value="RING-Ubox_PUB"/>
    <property type="match status" value="1"/>
</dbReference>
<dbReference type="GO" id="GO:0005737">
    <property type="term" value="C:cytoplasm"/>
    <property type="evidence" value="ECO:0000318"/>
    <property type="project" value="GO_Central"/>
</dbReference>
<evidence type="ECO:0000313" key="12">
    <source>
        <dbReference type="Proteomes" id="UP000265566"/>
    </source>
</evidence>
<dbReference type="EnsemblPlants" id="AES82721">
    <property type="protein sequence ID" value="AES82721"/>
    <property type="gene ID" value="MTR_7g116600"/>
</dbReference>
<dbReference type="InterPro" id="IPR045210">
    <property type="entry name" value="RING-Ubox_PUB"/>
</dbReference>
<evidence type="ECO:0000256" key="5">
    <source>
        <dbReference type="ARBA" id="ARBA00022737"/>
    </source>
</evidence>
<dbReference type="InterPro" id="IPR011989">
    <property type="entry name" value="ARM-like"/>
</dbReference>
<dbReference type="InterPro" id="IPR016024">
    <property type="entry name" value="ARM-type_fold"/>
</dbReference>
<keyword evidence="9" id="KW-0436">Ligase</keyword>
<reference evidence="10" key="3">
    <citation type="submission" date="2015-04" db="UniProtKB">
        <authorList>
            <consortium name="EnsemblPlants"/>
        </authorList>
    </citation>
    <scope>IDENTIFICATION</scope>
    <source>
        <strain evidence="10">cv. Jemalong A17</strain>
    </source>
</reference>
<evidence type="ECO:0000313" key="10">
    <source>
        <dbReference type="EnsemblPlants" id="AES82721"/>
    </source>
</evidence>
<keyword evidence="6" id="KW-0833">Ubl conjugation pathway</keyword>
<dbReference type="EMBL" id="PSQE01000007">
    <property type="protein sequence ID" value="RHN49489.1"/>
    <property type="molecule type" value="Genomic_DNA"/>
</dbReference>
<reference evidence="12" key="4">
    <citation type="journal article" date="2018" name="Nat. Plants">
        <title>Whole-genome landscape of Medicago truncatula symbiotic genes.</title>
        <authorList>
            <person name="Pecrix Y."/>
            <person name="Staton S.E."/>
            <person name="Sallet E."/>
            <person name="Lelandais-Briere C."/>
            <person name="Moreau S."/>
            <person name="Carrere S."/>
            <person name="Blein T."/>
            <person name="Jardinaud M.F."/>
            <person name="Latrasse D."/>
            <person name="Zouine M."/>
            <person name="Zahm M."/>
            <person name="Kreplak J."/>
            <person name="Mayjonade B."/>
            <person name="Satge C."/>
            <person name="Perez M."/>
            <person name="Cauet S."/>
            <person name="Marande W."/>
            <person name="Chantry-Darmon C."/>
            <person name="Lopez-Roques C."/>
            <person name="Bouchez O."/>
            <person name="Berard A."/>
            <person name="Debelle F."/>
            <person name="Munos S."/>
            <person name="Bendahmane A."/>
            <person name="Berges H."/>
            <person name="Niebel A."/>
            <person name="Buitink J."/>
            <person name="Frugier F."/>
            <person name="Benhamed M."/>
            <person name="Crespi M."/>
            <person name="Gouzy J."/>
            <person name="Gamas P."/>
        </authorList>
    </citation>
    <scope>NUCLEOTIDE SEQUENCE [LARGE SCALE GENOMIC DNA]</scope>
    <source>
        <strain evidence="12">cv. Jemalong A17</strain>
    </source>
</reference>
<evidence type="ECO:0000256" key="3">
    <source>
        <dbReference type="ARBA" id="ARBA00012483"/>
    </source>
</evidence>
<reference evidence="8 11" key="2">
    <citation type="journal article" date="2014" name="BMC Genomics">
        <title>An improved genome release (version Mt4.0) for the model legume Medicago truncatula.</title>
        <authorList>
            <person name="Tang H."/>
            <person name="Krishnakumar V."/>
            <person name="Bidwell S."/>
            <person name="Rosen B."/>
            <person name="Chan A."/>
            <person name="Zhou S."/>
            <person name="Gentzbittel L."/>
            <person name="Childs K.L."/>
            <person name="Yandell M."/>
            <person name="Gundlach H."/>
            <person name="Mayer K.F."/>
            <person name="Schwartz D.C."/>
            <person name="Town C.D."/>
        </authorList>
    </citation>
    <scope>GENOME REANNOTATION</scope>
    <source>
        <strain evidence="10 11">cv. Jemalong A17</strain>
    </source>
</reference>
<dbReference type="GO" id="GO:0016567">
    <property type="term" value="P:protein ubiquitination"/>
    <property type="evidence" value="ECO:0007669"/>
    <property type="project" value="UniProtKB-UniPathway"/>
</dbReference>
<dbReference type="GO" id="GO:0016874">
    <property type="term" value="F:ligase activity"/>
    <property type="evidence" value="ECO:0007669"/>
    <property type="project" value="UniProtKB-KW"/>
</dbReference>
<dbReference type="Pfam" id="PF04564">
    <property type="entry name" value="U-box"/>
    <property type="match status" value="1"/>
</dbReference>
<dbReference type="OrthoDB" id="7537227at2759"/>
<dbReference type="GO" id="GO:0005634">
    <property type="term" value="C:nucleus"/>
    <property type="evidence" value="ECO:0000318"/>
    <property type="project" value="GO_Central"/>
</dbReference>
<organism evidence="8 11">
    <name type="scientific">Medicago truncatula</name>
    <name type="common">Barrel medic</name>
    <name type="synonym">Medicago tribuloides</name>
    <dbReference type="NCBI Taxonomy" id="3880"/>
    <lineage>
        <taxon>Eukaryota</taxon>
        <taxon>Viridiplantae</taxon>
        <taxon>Streptophyta</taxon>
        <taxon>Embryophyta</taxon>
        <taxon>Tracheophyta</taxon>
        <taxon>Spermatophyta</taxon>
        <taxon>Magnoliopsida</taxon>
        <taxon>eudicotyledons</taxon>
        <taxon>Gunneridae</taxon>
        <taxon>Pentapetalae</taxon>
        <taxon>rosids</taxon>
        <taxon>fabids</taxon>
        <taxon>Fabales</taxon>
        <taxon>Fabaceae</taxon>
        <taxon>Papilionoideae</taxon>
        <taxon>50 kb inversion clade</taxon>
        <taxon>NPAAA clade</taxon>
        <taxon>Hologalegina</taxon>
        <taxon>IRL clade</taxon>
        <taxon>Trifolieae</taxon>
        <taxon>Medicago</taxon>
    </lineage>
</organism>
<gene>
    <name evidence="10" type="primary">11435137</name>
    <name evidence="8" type="ordered locus">MTR_7g116600</name>
    <name evidence="9" type="ORF">MtrunA17_Chr7g0275081</name>
</gene>
<dbReference type="PANTHER" id="PTHR23315:SF265">
    <property type="entry name" value="U-BOX DOMAIN-CONTAINING PROTEIN 46-RELATED"/>
    <property type="match status" value="1"/>
</dbReference>
<accession>G7L2Z7</accession>
<evidence type="ECO:0000313" key="9">
    <source>
        <dbReference type="EMBL" id="RHN49489.1"/>
    </source>
</evidence>
<reference evidence="8 11" key="1">
    <citation type="journal article" date="2011" name="Nature">
        <title>The Medicago genome provides insight into the evolution of rhizobial symbioses.</title>
        <authorList>
            <person name="Young N.D."/>
            <person name="Debelle F."/>
            <person name="Oldroyd G.E."/>
            <person name="Geurts R."/>
            <person name="Cannon S.B."/>
            <person name="Udvardi M.K."/>
            <person name="Benedito V.A."/>
            <person name="Mayer K.F."/>
            <person name="Gouzy J."/>
            <person name="Schoof H."/>
            <person name="Van de Peer Y."/>
            <person name="Proost S."/>
            <person name="Cook D.R."/>
            <person name="Meyers B.C."/>
            <person name="Spannagl M."/>
            <person name="Cheung F."/>
            <person name="De Mita S."/>
            <person name="Krishnakumar V."/>
            <person name="Gundlach H."/>
            <person name="Zhou S."/>
            <person name="Mudge J."/>
            <person name="Bharti A.K."/>
            <person name="Murray J.D."/>
            <person name="Naoumkina M.A."/>
            <person name="Rosen B."/>
            <person name="Silverstein K.A."/>
            <person name="Tang H."/>
            <person name="Rombauts S."/>
            <person name="Zhao P.X."/>
            <person name="Zhou P."/>
            <person name="Barbe V."/>
            <person name="Bardou P."/>
            <person name="Bechner M."/>
            <person name="Bellec A."/>
            <person name="Berger A."/>
            <person name="Berges H."/>
            <person name="Bidwell S."/>
            <person name="Bisseling T."/>
            <person name="Choisne N."/>
            <person name="Couloux A."/>
            <person name="Denny R."/>
            <person name="Deshpande S."/>
            <person name="Dai X."/>
            <person name="Doyle J.J."/>
            <person name="Dudez A.M."/>
            <person name="Farmer A.D."/>
            <person name="Fouteau S."/>
            <person name="Franken C."/>
            <person name="Gibelin C."/>
            <person name="Gish J."/>
            <person name="Goldstein S."/>
            <person name="Gonzalez A.J."/>
            <person name="Green P.J."/>
            <person name="Hallab A."/>
            <person name="Hartog M."/>
            <person name="Hua A."/>
            <person name="Humphray S.J."/>
            <person name="Jeong D.H."/>
            <person name="Jing Y."/>
            <person name="Jocker A."/>
            <person name="Kenton S.M."/>
            <person name="Kim D.J."/>
            <person name="Klee K."/>
            <person name="Lai H."/>
            <person name="Lang C."/>
            <person name="Lin S."/>
            <person name="Macmil S.L."/>
            <person name="Magdelenat G."/>
            <person name="Matthews L."/>
            <person name="McCorrison J."/>
            <person name="Monaghan E.L."/>
            <person name="Mun J.H."/>
            <person name="Najar F.Z."/>
            <person name="Nicholson C."/>
            <person name="Noirot C."/>
            <person name="O'Bleness M."/>
            <person name="Paule C.R."/>
            <person name="Poulain J."/>
            <person name="Prion F."/>
            <person name="Qin B."/>
            <person name="Qu C."/>
            <person name="Retzel E.F."/>
            <person name="Riddle C."/>
            <person name="Sallet E."/>
            <person name="Samain S."/>
            <person name="Samson N."/>
            <person name="Sanders I."/>
            <person name="Saurat O."/>
            <person name="Scarpelli C."/>
            <person name="Schiex T."/>
            <person name="Segurens B."/>
            <person name="Severin A.J."/>
            <person name="Sherrier D.J."/>
            <person name="Shi R."/>
            <person name="Sims S."/>
            <person name="Singer S.R."/>
            <person name="Sinharoy S."/>
            <person name="Sterck L."/>
            <person name="Viollet A."/>
            <person name="Wang B.B."/>
            <person name="Wang K."/>
            <person name="Wang M."/>
            <person name="Wang X."/>
            <person name="Warfsmann J."/>
            <person name="Weissenbach J."/>
            <person name="White D.D."/>
            <person name="White J.D."/>
            <person name="Wiley G.B."/>
            <person name="Wincker P."/>
            <person name="Xing Y."/>
            <person name="Yang L."/>
            <person name="Yao Z."/>
            <person name="Ying F."/>
            <person name="Zhai J."/>
            <person name="Zhou L."/>
            <person name="Zuber A."/>
            <person name="Denarie J."/>
            <person name="Dixon R.A."/>
            <person name="May G.D."/>
            <person name="Schwartz D.C."/>
            <person name="Rogers J."/>
            <person name="Quetier F."/>
            <person name="Town C.D."/>
            <person name="Roe B.A."/>
        </authorList>
    </citation>
    <scope>NUCLEOTIDE SEQUENCE [LARGE SCALE GENOMIC DNA]</scope>
    <source>
        <strain evidence="8">A17</strain>
        <strain evidence="10 11">cv. Jemalong A17</strain>
    </source>
</reference>
<reference evidence="9" key="5">
    <citation type="journal article" date="2018" name="Nat. Plants">
        <title>Whole-genome landscape of Medicago truncatula symbiotic genes.</title>
        <authorList>
            <person name="Pecrix Y."/>
            <person name="Gamas P."/>
            <person name="Carrere S."/>
        </authorList>
    </citation>
    <scope>NUCLEOTIDE SEQUENCE</scope>
    <source>
        <tissue evidence="9">Leaves</tissue>
    </source>
</reference>
<dbReference type="InterPro" id="IPR000225">
    <property type="entry name" value="Armadillo"/>
</dbReference>
<dbReference type="Proteomes" id="UP000265566">
    <property type="component" value="Chromosome 7"/>
</dbReference>
<dbReference type="SUPFAM" id="SSF57850">
    <property type="entry name" value="RING/U-box"/>
    <property type="match status" value="1"/>
</dbReference>
<protein>
    <recommendedName>
        <fullName evidence="3">RING-type E3 ubiquitin transferase</fullName>
        <ecNumber evidence="3">2.3.2.27</ecNumber>
    </recommendedName>
</protein>
<keyword evidence="11" id="KW-1185">Reference proteome</keyword>
<keyword evidence="5" id="KW-0677">Repeat</keyword>
<dbReference type="SMART" id="SM00185">
    <property type="entry name" value="ARM"/>
    <property type="match status" value="2"/>
</dbReference>
<accession>A0A0C3WGG8</accession>
<evidence type="ECO:0000313" key="11">
    <source>
        <dbReference type="Proteomes" id="UP000002051"/>
    </source>
</evidence>
<keyword evidence="9" id="KW-0012">Acyltransferase</keyword>
<dbReference type="AlphaFoldDB" id="G7L2Z7"/>
<name>G7L2Z7_MEDTR</name>
<comment type="catalytic activity">
    <reaction evidence="1">
        <text>S-ubiquitinyl-[E2 ubiquitin-conjugating enzyme]-L-cysteine + [acceptor protein]-L-lysine = [E2 ubiquitin-conjugating enzyme]-L-cysteine + N(6)-ubiquitinyl-[acceptor protein]-L-lysine.</text>
        <dbReference type="EC" id="2.3.2.27"/>
    </reaction>
</comment>
<evidence type="ECO:0000256" key="1">
    <source>
        <dbReference type="ARBA" id="ARBA00000900"/>
    </source>
</evidence>
<dbReference type="InterPro" id="IPR058678">
    <property type="entry name" value="ARM_PUB"/>
</dbReference>
<sequence length="460" mass="51318">MQQHSVMAESKELKERLWKLVKTIVDSDDDYSLQTTDDAISTLSSLKDFKIKNKNKNSLSSKNGTTKSFSHKFDHFAPPSHFLCPISSQLMIDPVILSTGQTYDRPFIQRWLNEGKRTCPQTQQVLSHTILTPNYLVRDMIAQWCKERGLELPQPSARDTDEVVTNADRDRLNVLLHKLSCSVSDQKAAAKELRLLTKRTPSFRTLFKESGDVITQLLHPLSPGSACPHPDLQEDLITTILNLSILDDNKKVFAEDPTLINLLIDAMKWGTIPTKSNAAAAIFTLSAIDSNKLIIGKSGAIKHLVGLLDEGDTLAMKDAASAIFNLCLVHENKGRTVREGAVRVILNKIMNSILVDELLAILALLSSHPTAVEEMRDCGAVPFLLKIIRESTSERCKENCIAILYTICYNDRTMWREIKEEEKTNGTLSKLAQCGTSRAKRKASGILERVNRSPSLTHTA</sequence>
<dbReference type="PROSITE" id="PS51698">
    <property type="entry name" value="U_BOX"/>
    <property type="match status" value="1"/>
</dbReference>
<evidence type="ECO:0000259" key="7">
    <source>
        <dbReference type="PROSITE" id="PS51698"/>
    </source>
</evidence>
<dbReference type="FunFam" id="1.25.10.10:FF:000693">
    <property type="entry name" value="RING-type E3 ubiquitin transferase"/>
    <property type="match status" value="1"/>
</dbReference>
<dbReference type="eggNOG" id="KOG0167">
    <property type="taxonomic scope" value="Eukaryota"/>
</dbReference>
<dbReference type="FunFam" id="3.30.40.10:FF:000114">
    <property type="entry name" value="RING-type E3 ubiquitin transferase"/>
    <property type="match status" value="1"/>
</dbReference>
<dbReference type="Pfam" id="PF25598">
    <property type="entry name" value="ARM_PUB"/>
    <property type="match status" value="1"/>
</dbReference>
<dbReference type="Gene3D" id="3.30.40.10">
    <property type="entry name" value="Zinc/RING finger domain, C3HC4 (zinc finger)"/>
    <property type="match status" value="1"/>
</dbReference>
<dbReference type="UniPathway" id="UPA00143"/>
<proteinExistence type="predicted"/>
<dbReference type="KEGG" id="mtr:11435137"/>
<dbReference type="EMBL" id="CM001223">
    <property type="protein sequence ID" value="AES82721.2"/>
    <property type="molecule type" value="Genomic_DNA"/>
</dbReference>
<dbReference type="Gramene" id="rna44327">
    <property type="protein sequence ID" value="RHN49489.1"/>
    <property type="gene ID" value="gene44327"/>
</dbReference>
<evidence type="ECO:0000256" key="2">
    <source>
        <dbReference type="ARBA" id="ARBA00004906"/>
    </source>
</evidence>
<evidence type="ECO:0000256" key="4">
    <source>
        <dbReference type="ARBA" id="ARBA00022679"/>
    </source>
</evidence>
<dbReference type="PaxDb" id="3880-AES82721"/>
<dbReference type="GO" id="GO:0061630">
    <property type="term" value="F:ubiquitin protein ligase activity"/>
    <property type="evidence" value="ECO:0007669"/>
    <property type="project" value="UniProtKB-EC"/>
</dbReference>
<dbReference type="SUPFAM" id="SSF48371">
    <property type="entry name" value="ARM repeat"/>
    <property type="match status" value="1"/>
</dbReference>
<feature type="domain" description="U-box" evidence="7">
    <location>
        <begin position="77"/>
        <end position="151"/>
    </location>
</feature>
<comment type="pathway">
    <text evidence="2">Protein modification; protein ubiquitination.</text>
</comment>
<dbReference type="SMART" id="SM00504">
    <property type="entry name" value="Ubox"/>
    <property type="match status" value="1"/>
</dbReference>
<dbReference type="Gene3D" id="1.25.10.10">
    <property type="entry name" value="Leucine-rich Repeat Variant"/>
    <property type="match status" value="1"/>
</dbReference>
<evidence type="ECO:0000256" key="6">
    <source>
        <dbReference type="ARBA" id="ARBA00022786"/>
    </source>
</evidence>
<evidence type="ECO:0000313" key="8">
    <source>
        <dbReference type="EMBL" id="AES82721.2"/>
    </source>
</evidence>
<dbReference type="PANTHER" id="PTHR23315">
    <property type="entry name" value="U BOX DOMAIN-CONTAINING"/>
    <property type="match status" value="1"/>
</dbReference>
<dbReference type="InterPro" id="IPR003613">
    <property type="entry name" value="Ubox_domain"/>
</dbReference>
<dbReference type="EC" id="2.3.2.27" evidence="3"/>
<dbReference type="InterPro" id="IPR013083">
    <property type="entry name" value="Znf_RING/FYVE/PHD"/>
</dbReference>
<dbReference type="Proteomes" id="UP000002051">
    <property type="component" value="Unassembled WGS sequence"/>
</dbReference>
<dbReference type="HOGENOM" id="CLU_006348_0_0_1"/>
<keyword evidence="4 9" id="KW-0808">Transferase</keyword>